<reference evidence="1 2" key="1">
    <citation type="submission" date="2020-01" db="EMBL/GenBank/DDBJ databases">
        <title>Sulfitobacter sediminilitoris sp. nov., isolated from a tidal flat.</title>
        <authorList>
            <person name="Park S."/>
            <person name="Yoon J.-H."/>
        </authorList>
    </citation>
    <scope>NUCLEOTIDE SEQUENCE [LARGE SCALE GENOMIC DNA]</scope>
    <source>
        <strain evidence="1 2">JBTF-M27</strain>
    </source>
</reference>
<proteinExistence type="predicted"/>
<dbReference type="EMBL" id="JAABNT010000098">
    <property type="protein sequence ID" value="NEK25281.1"/>
    <property type="molecule type" value="Genomic_DNA"/>
</dbReference>
<keyword evidence="2" id="KW-1185">Reference proteome</keyword>
<sequence>MTEKPALDTYANREPVSADFVEKLENSTAKFFRQNLLNHPSPRGTVSVSREDLSHCQVSVSTAPLVGFSGRLSMGHFFSSFAKIGVFQHNPPIASFTRSAESGSSLLGPVDI</sequence>
<dbReference type="AlphaFoldDB" id="A0A6P0CGI1"/>
<accession>A0A6P0CGI1</accession>
<gene>
    <name evidence="1" type="ORF">GV827_23265</name>
</gene>
<protein>
    <submittedName>
        <fullName evidence="1">Uncharacterized protein</fullName>
    </submittedName>
</protein>
<comment type="caution">
    <text evidence="1">The sequence shown here is derived from an EMBL/GenBank/DDBJ whole genome shotgun (WGS) entry which is preliminary data.</text>
</comment>
<dbReference type="Proteomes" id="UP000468591">
    <property type="component" value="Unassembled WGS sequence"/>
</dbReference>
<evidence type="ECO:0000313" key="1">
    <source>
        <dbReference type="EMBL" id="NEK25281.1"/>
    </source>
</evidence>
<organism evidence="1 2">
    <name type="scientific">Sulfitobacter sediminilitoris</name>
    <dbReference type="NCBI Taxonomy" id="2698830"/>
    <lineage>
        <taxon>Bacteria</taxon>
        <taxon>Pseudomonadati</taxon>
        <taxon>Pseudomonadota</taxon>
        <taxon>Alphaproteobacteria</taxon>
        <taxon>Rhodobacterales</taxon>
        <taxon>Roseobacteraceae</taxon>
        <taxon>Sulfitobacter</taxon>
    </lineage>
</organism>
<name>A0A6P0CGI1_9RHOB</name>
<evidence type="ECO:0000313" key="2">
    <source>
        <dbReference type="Proteomes" id="UP000468591"/>
    </source>
</evidence>